<feature type="compositionally biased region" description="Polar residues" evidence="1">
    <location>
        <begin position="273"/>
        <end position="291"/>
    </location>
</feature>
<feature type="region of interest" description="Disordered" evidence="1">
    <location>
        <begin position="272"/>
        <end position="298"/>
    </location>
</feature>
<evidence type="ECO:0000313" key="3">
    <source>
        <dbReference type="Proteomes" id="UP000030753"/>
    </source>
</evidence>
<protein>
    <submittedName>
        <fullName evidence="2">Uncharacterized protein</fullName>
    </submittedName>
</protein>
<evidence type="ECO:0000313" key="2">
    <source>
        <dbReference type="EMBL" id="EWY89838.1"/>
    </source>
</evidence>
<dbReference type="HOGENOM" id="CLU_933948_0_0_1"/>
<proteinExistence type="predicted"/>
<sequence length="298" mass="33041">MALDNDLNIKAGLDIVTQEEHDDITSTFAALADPEAAFDGTSVLADGADSGSNNSIDNVFYVNFNPKTDSLSDSWLTKLEKVTKNVDLSSGFFSVKATKTLNDVVNAGQIARNDEIKQANYLAKVINHLVVQAPWIATTAVNTQEKQFTAKKEDFHNALISHFTEGLNLPKNILDKFEGFLTNVQNTIKNSTTSSYSISIYIFVVIYVKDEVLQQWRPYVRTISFKPSQNLSTYTKEKKDKSSGYNVNIDFKYVQLDGAFNNDLFESSAKPALTQSQNEAGTKFVTTTEPLNVSVDDD</sequence>
<organism evidence="2 3">
    <name type="scientific">Fusarium oxysporum NRRL 32931</name>
    <dbReference type="NCBI Taxonomy" id="660029"/>
    <lineage>
        <taxon>Eukaryota</taxon>
        <taxon>Fungi</taxon>
        <taxon>Dikarya</taxon>
        <taxon>Ascomycota</taxon>
        <taxon>Pezizomycotina</taxon>
        <taxon>Sordariomycetes</taxon>
        <taxon>Hypocreomycetidae</taxon>
        <taxon>Hypocreales</taxon>
        <taxon>Nectriaceae</taxon>
        <taxon>Fusarium</taxon>
        <taxon>Fusarium oxysporum species complex</taxon>
    </lineage>
</organism>
<name>W9I4N2_FUSOX</name>
<dbReference type="Proteomes" id="UP000030753">
    <property type="component" value="Unassembled WGS sequence"/>
</dbReference>
<dbReference type="OrthoDB" id="5094188at2759"/>
<accession>W9I4N2</accession>
<evidence type="ECO:0000256" key="1">
    <source>
        <dbReference type="SAM" id="MobiDB-lite"/>
    </source>
</evidence>
<gene>
    <name evidence="2" type="ORF">FOYG_07489</name>
</gene>
<dbReference type="AlphaFoldDB" id="W9I4N2"/>
<reference evidence="2 3" key="1">
    <citation type="submission" date="2011-06" db="EMBL/GenBank/DDBJ databases">
        <title>The Genome Sequence of Fusarium oxysporum FOSC 3-a.</title>
        <authorList>
            <consortium name="The Broad Institute Genome Sequencing Platform"/>
            <person name="Ma L.-J."/>
            <person name="Gale L.R."/>
            <person name="Schwartz D.C."/>
            <person name="Zhou S."/>
            <person name="Corby-Kistler H."/>
            <person name="Young S.K."/>
            <person name="Zeng Q."/>
            <person name="Gargeya S."/>
            <person name="Fitzgerald M."/>
            <person name="Haas B."/>
            <person name="Abouelleil A."/>
            <person name="Alvarado L."/>
            <person name="Arachchi H.M."/>
            <person name="Berlin A."/>
            <person name="Brown A."/>
            <person name="Chapman S.B."/>
            <person name="Chen Z."/>
            <person name="Dunbar C."/>
            <person name="Freedman E."/>
            <person name="Gearin G."/>
            <person name="Gellesch M."/>
            <person name="Goldberg J."/>
            <person name="Griggs A."/>
            <person name="Gujja S."/>
            <person name="Heiman D."/>
            <person name="Howarth C."/>
            <person name="Larson L."/>
            <person name="Lui A."/>
            <person name="MacDonald P.J.P."/>
            <person name="Mehta T."/>
            <person name="Montmayeur A."/>
            <person name="Murphy C."/>
            <person name="Neiman D."/>
            <person name="Pearson M."/>
            <person name="Priest M."/>
            <person name="Roberts A."/>
            <person name="Saif S."/>
            <person name="Shea T."/>
            <person name="Shenoy N."/>
            <person name="Sisk P."/>
            <person name="Stolte C."/>
            <person name="Sykes S."/>
            <person name="Wortman J."/>
            <person name="Nusbaum C."/>
            <person name="Birren B."/>
        </authorList>
    </citation>
    <scope>NUCLEOTIDE SEQUENCE [LARGE SCALE GENOMIC DNA]</scope>
    <source>
        <strain evidence="3">FOSC 3-a</strain>
    </source>
</reference>
<dbReference type="EMBL" id="JH717843">
    <property type="protein sequence ID" value="EWY89838.1"/>
    <property type="molecule type" value="Genomic_DNA"/>
</dbReference>